<comment type="caution">
    <text evidence="3">The sequence shown here is derived from an EMBL/GenBank/DDBJ whole genome shotgun (WGS) entry which is preliminary data.</text>
</comment>
<reference evidence="4" key="1">
    <citation type="journal article" date="2017" name="Front. Plant Sci.">
        <title>Climate Clever Clovers: New Paradigm to Reduce the Environmental Footprint of Ruminants by Breeding Low Methanogenic Forages Utilizing Haplotype Variation.</title>
        <authorList>
            <person name="Kaur P."/>
            <person name="Appels R."/>
            <person name="Bayer P.E."/>
            <person name="Keeble-Gagnere G."/>
            <person name="Wang J."/>
            <person name="Hirakawa H."/>
            <person name="Shirasawa K."/>
            <person name="Vercoe P."/>
            <person name="Stefanova K."/>
            <person name="Durmic Z."/>
            <person name="Nichols P."/>
            <person name="Revell C."/>
            <person name="Isobe S.N."/>
            <person name="Edwards D."/>
            <person name="Erskine W."/>
        </authorList>
    </citation>
    <scope>NUCLEOTIDE SEQUENCE [LARGE SCALE GENOMIC DNA]</scope>
    <source>
        <strain evidence="4">cv. Daliak</strain>
    </source>
</reference>
<evidence type="ECO:0000313" key="4">
    <source>
        <dbReference type="Proteomes" id="UP000242715"/>
    </source>
</evidence>
<sequence>KEATKAGFTIVIGKSDNGGNRRKPYFLLSCSRGGVYKENKRKLKKQDTATKTLKCPFRLRGYFLASQEWKLSVVCGEHNHEMAKTLEGHTLAGCLKLEEKECVQKLTRNLLPPKNILTTLKGRNPESKTNMKQVYNARERTVGDGESKTIQDFFWAHPESVKLFNTFPTVLMMDSTYKTNKYKMPLFEIVGVTSTEDSFNVGFAFIANEKEDNFIWALETCKSLLKSKDTFPKVIVTDRDKSLMNAVPIVFPNSTALVCRYHVAKNGEEDRSRECGRNRKKCGCVIKRTYGLPCACLLALKIDKKLPIRLDEINTHCKRLQIGEDDDERERLNSSDYAMNLQIRDQLRQIAYPEITSLTPPVKQFEIKGSKKRGKSANSSTREPSLWEHIDAQFPDSQASQSKPSIPKRKTARIGNLSPNAIPRRVIKYIEYMPLFMHSYIEDIIDVKGDGHCGFRVVAEC</sequence>
<accession>A0A1B5Z8J8</accession>
<proteinExistence type="predicted"/>
<dbReference type="InterPro" id="IPR018289">
    <property type="entry name" value="MULE_transposase_dom"/>
</dbReference>
<feature type="non-terminal residue" evidence="3">
    <location>
        <position position="461"/>
    </location>
</feature>
<dbReference type="GO" id="GO:0045944">
    <property type="term" value="P:positive regulation of transcription by RNA polymerase II"/>
    <property type="evidence" value="ECO:0007669"/>
    <property type="project" value="InterPro"/>
</dbReference>
<dbReference type="Pfam" id="PF10551">
    <property type="entry name" value="MULE"/>
    <property type="match status" value="1"/>
</dbReference>
<keyword evidence="4" id="KW-1185">Reference proteome</keyword>
<dbReference type="OrthoDB" id="2422440at2759"/>
<dbReference type="GO" id="GO:0010106">
    <property type="term" value="P:cellular response to iron ion starvation"/>
    <property type="evidence" value="ECO:0007669"/>
    <property type="project" value="InterPro"/>
</dbReference>
<dbReference type="Pfam" id="PF08731">
    <property type="entry name" value="AFT"/>
    <property type="match status" value="1"/>
</dbReference>
<dbReference type="GO" id="GO:0000981">
    <property type="term" value="F:DNA-binding transcription factor activity, RNA polymerase II-specific"/>
    <property type="evidence" value="ECO:0007669"/>
    <property type="project" value="InterPro"/>
</dbReference>
<feature type="domain" description="OTU" evidence="2">
    <location>
        <begin position="442"/>
        <end position="461"/>
    </location>
</feature>
<dbReference type="EMBL" id="BCLP01043207">
    <property type="protein sequence ID" value="GAU10431.1"/>
    <property type="molecule type" value="Genomic_DNA"/>
</dbReference>
<feature type="non-terminal residue" evidence="3">
    <location>
        <position position="1"/>
    </location>
</feature>
<organism evidence="3 4">
    <name type="scientific">Trifolium subterraneum</name>
    <name type="common">Subterranean clover</name>
    <dbReference type="NCBI Taxonomy" id="3900"/>
    <lineage>
        <taxon>Eukaryota</taxon>
        <taxon>Viridiplantae</taxon>
        <taxon>Streptophyta</taxon>
        <taxon>Embryophyta</taxon>
        <taxon>Tracheophyta</taxon>
        <taxon>Spermatophyta</taxon>
        <taxon>Magnoliopsida</taxon>
        <taxon>eudicotyledons</taxon>
        <taxon>Gunneridae</taxon>
        <taxon>Pentapetalae</taxon>
        <taxon>rosids</taxon>
        <taxon>fabids</taxon>
        <taxon>Fabales</taxon>
        <taxon>Fabaceae</taxon>
        <taxon>Papilionoideae</taxon>
        <taxon>50 kb inversion clade</taxon>
        <taxon>NPAAA clade</taxon>
        <taxon>Hologalegina</taxon>
        <taxon>IRL clade</taxon>
        <taxon>Trifolieae</taxon>
        <taxon>Trifolium</taxon>
    </lineage>
</organism>
<dbReference type="PANTHER" id="PTHR31569:SF4">
    <property type="entry name" value="SWIM-TYPE DOMAIN-CONTAINING PROTEIN"/>
    <property type="match status" value="1"/>
</dbReference>
<dbReference type="Proteomes" id="UP000242715">
    <property type="component" value="Unassembled WGS sequence"/>
</dbReference>
<feature type="region of interest" description="Disordered" evidence="1">
    <location>
        <begin position="366"/>
        <end position="386"/>
    </location>
</feature>
<dbReference type="InterPro" id="IPR052579">
    <property type="entry name" value="Zinc_finger_SWIM"/>
</dbReference>
<evidence type="ECO:0000259" key="2">
    <source>
        <dbReference type="PROSITE" id="PS50802"/>
    </source>
</evidence>
<protein>
    <recommendedName>
        <fullName evidence="2">OTU domain-containing protein</fullName>
    </recommendedName>
</protein>
<evidence type="ECO:0000256" key="1">
    <source>
        <dbReference type="SAM" id="MobiDB-lite"/>
    </source>
</evidence>
<evidence type="ECO:0000313" key="3">
    <source>
        <dbReference type="EMBL" id="GAU10431.1"/>
    </source>
</evidence>
<dbReference type="AlphaFoldDB" id="A0A1B5Z8J8"/>
<dbReference type="InterPro" id="IPR003323">
    <property type="entry name" value="OTU_dom"/>
</dbReference>
<dbReference type="PANTHER" id="PTHR31569">
    <property type="entry name" value="SWIM-TYPE DOMAIN-CONTAINING PROTEIN"/>
    <property type="match status" value="1"/>
</dbReference>
<dbReference type="InterPro" id="IPR014842">
    <property type="entry name" value="AFT"/>
</dbReference>
<name>A0A1B5Z8J8_TRISU</name>
<gene>
    <name evidence="3" type="ORF">TSUD_419180</name>
</gene>
<dbReference type="PROSITE" id="PS50802">
    <property type="entry name" value="OTU"/>
    <property type="match status" value="1"/>
</dbReference>